<sequence>MARMLLAGAPSAGAPSAGAATSTTAMDGSPRQQRRRRVASIGGGGYRAPAAVGRLGFPCRASNRPCTSVGSACKAQHRLPSPSLLRHSWVGP</sequence>
<dbReference type="AlphaFoldDB" id="C0P788"/>
<protein>
    <submittedName>
        <fullName evidence="2">Uncharacterized protein</fullName>
    </submittedName>
</protein>
<evidence type="ECO:0000313" key="2">
    <source>
        <dbReference type="EMBL" id="ACN28854.1"/>
    </source>
</evidence>
<accession>C0P788</accession>
<name>C0P788_MAIZE</name>
<dbReference type="EMBL" id="BT064157">
    <property type="protein sequence ID" value="ACN28854.1"/>
    <property type="molecule type" value="mRNA"/>
</dbReference>
<proteinExistence type="evidence at transcript level"/>
<feature type="region of interest" description="Disordered" evidence="1">
    <location>
        <begin position="1"/>
        <end position="44"/>
    </location>
</feature>
<dbReference type="GeneID" id="100382396"/>
<reference evidence="2" key="1">
    <citation type="journal article" date="2009" name="PLoS Genet.">
        <title>Sequencing, mapping, and analysis of 27,455 maize full-length cDNAs.</title>
        <authorList>
            <person name="Soderlund C."/>
            <person name="Descour A."/>
            <person name="Kudrna D."/>
            <person name="Bomhoff M."/>
            <person name="Boyd L."/>
            <person name="Currie J."/>
            <person name="Angelova A."/>
            <person name="Collura K."/>
            <person name="Wissotski M."/>
            <person name="Ashley E."/>
            <person name="Morrow D."/>
            <person name="Fernandes J."/>
            <person name="Walbot V."/>
            <person name="Yu Y."/>
        </authorList>
    </citation>
    <scope>NUCLEOTIDE SEQUENCE</scope>
    <source>
        <strain evidence="2">B73</strain>
    </source>
</reference>
<feature type="compositionally biased region" description="Low complexity" evidence="1">
    <location>
        <begin position="7"/>
        <end position="25"/>
    </location>
</feature>
<dbReference type="KEGG" id="zma:100382396"/>
<dbReference type="RefSeq" id="NP_001168612.1">
    <property type="nucleotide sequence ID" value="NM_001175141.1"/>
</dbReference>
<evidence type="ECO:0000256" key="1">
    <source>
        <dbReference type="SAM" id="MobiDB-lite"/>
    </source>
</evidence>
<organism evidence="2">
    <name type="scientific">Zea mays</name>
    <name type="common">Maize</name>
    <dbReference type="NCBI Taxonomy" id="4577"/>
    <lineage>
        <taxon>Eukaryota</taxon>
        <taxon>Viridiplantae</taxon>
        <taxon>Streptophyta</taxon>
        <taxon>Embryophyta</taxon>
        <taxon>Tracheophyta</taxon>
        <taxon>Spermatophyta</taxon>
        <taxon>Magnoliopsida</taxon>
        <taxon>Liliopsida</taxon>
        <taxon>Poales</taxon>
        <taxon>Poaceae</taxon>
        <taxon>PACMAD clade</taxon>
        <taxon>Panicoideae</taxon>
        <taxon>Andropogonodae</taxon>
        <taxon>Andropogoneae</taxon>
        <taxon>Tripsacinae</taxon>
        <taxon>Zea</taxon>
    </lineage>
</organism>